<dbReference type="RefSeq" id="WP_189211160.1">
    <property type="nucleotide sequence ID" value="NZ_BMRB01000002.1"/>
</dbReference>
<evidence type="ECO:0000256" key="1">
    <source>
        <dbReference type="ARBA" id="ARBA00023122"/>
    </source>
</evidence>
<sequence>MGQALREVMTANPVALPGDTAVRQAAVKMRERGIGDVLVVDDGELTGIVTDRDIVVRAVAEQDDLAGCVLRDVCSSEVVTASPDEDIDAALDRMRENAVRRIVVVDKGKPVGVFSLGDAALERDQDSALGDISSATANS</sequence>
<dbReference type="SMART" id="SM00116">
    <property type="entry name" value="CBS"/>
    <property type="match status" value="2"/>
</dbReference>
<feature type="domain" description="CBS" evidence="3">
    <location>
        <begin position="74"/>
        <end position="129"/>
    </location>
</feature>
<dbReference type="PANTHER" id="PTHR43080">
    <property type="entry name" value="CBS DOMAIN-CONTAINING PROTEIN CBSX3, MITOCHONDRIAL"/>
    <property type="match status" value="1"/>
</dbReference>
<keyword evidence="1 2" id="KW-0129">CBS domain</keyword>
<dbReference type="InterPro" id="IPR051257">
    <property type="entry name" value="Diverse_CBS-Domain"/>
</dbReference>
<organism evidence="4 5">
    <name type="scientific">Actinokineospora fastidiosa</name>
    <dbReference type="NCBI Taxonomy" id="1816"/>
    <lineage>
        <taxon>Bacteria</taxon>
        <taxon>Bacillati</taxon>
        <taxon>Actinomycetota</taxon>
        <taxon>Actinomycetes</taxon>
        <taxon>Pseudonocardiales</taxon>
        <taxon>Pseudonocardiaceae</taxon>
        <taxon>Actinokineospora</taxon>
    </lineage>
</organism>
<evidence type="ECO:0000313" key="5">
    <source>
        <dbReference type="Proteomes" id="UP000660680"/>
    </source>
</evidence>
<gene>
    <name evidence="4" type="ORF">GCM10010171_31710</name>
</gene>
<accession>A0A918GGG0</accession>
<dbReference type="PANTHER" id="PTHR43080:SF2">
    <property type="entry name" value="CBS DOMAIN-CONTAINING PROTEIN"/>
    <property type="match status" value="1"/>
</dbReference>
<dbReference type="InterPro" id="IPR000644">
    <property type="entry name" value="CBS_dom"/>
</dbReference>
<dbReference type="PROSITE" id="PS51371">
    <property type="entry name" value="CBS"/>
    <property type="match status" value="2"/>
</dbReference>
<dbReference type="Gene3D" id="3.10.580.10">
    <property type="entry name" value="CBS-domain"/>
    <property type="match status" value="1"/>
</dbReference>
<name>A0A918GGG0_9PSEU</name>
<proteinExistence type="predicted"/>
<dbReference type="SUPFAM" id="SSF54631">
    <property type="entry name" value="CBS-domain pair"/>
    <property type="match status" value="1"/>
</dbReference>
<evidence type="ECO:0000259" key="3">
    <source>
        <dbReference type="PROSITE" id="PS51371"/>
    </source>
</evidence>
<protein>
    <submittedName>
        <fullName evidence="4">Oxidoreductase</fullName>
    </submittedName>
</protein>
<reference evidence="4" key="1">
    <citation type="journal article" date="2014" name="Int. J. Syst. Evol. Microbiol.">
        <title>Complete genome sequence of Corynebacterium casei LMG S-19264T (=DSM 44701T), isolated from a smear-ripened cheese.</title>
        <authorList>
            <consortium name="US DOE Joint Genome Institute (JGI-PGF)"/>
            <person name="Walter F."/>
            <person name="Albersmeier A."/>
            <person name="Kalinowski J."/>
            <person name="Ruckert C."/>
        </authorList>
    </citation>
    <scope>NUCLEOTIDE SEQUENCE</scope>
    <source>
        <strain evidence="4">JCM 3276</strain>
    </source>
</reference>
<dbReference type="InterPro" id="IPR046342">
    <property type="entry name" value="CBS_dom_sf"/>
</dbReference>
<dbReference type="Proteomes" id="UP000660680">
    <property type="component" value="Unassembled WGS sequence"/>
</dbReference>
<comment type="caution">
    <text evidence="4">The sequence shown here is derived from an EMBL/GenBank/DDBJ whole genome shotgun (WGS) entry which is preliminary data.</text>
</comment>
<keyword evidence="5" id="KW-1185">Reference proteome</keyword>
<reference evidence="4" key="2">
    <citation type="submission" date="2020-09" db="EMBL/GenBank/DDBJ databases">
        <authorList>
            <person name="Sun Q."/>
            <person name="Ohkuma M."/>
        </authorList>
    </citation>
    <scope>NUCLEOTIDE SEQUENCE</scope>
    <source>
        <strain evidence="4">JCM 3276</strain>
    </source>
</reference>
<evidence type="ECO:0000313" key="4">
    <source>
        <dbReference type="EMBL" id="GGS34851.1"/>
    </source>
</evidence>
<dbReference type="AlphaFoldDB" id="A0A918GGG0"/>
<dbReference type="EMBL" id="BMRB01000002">
    <property type="protein sequence ID" value="GGS34851.1"/>
    <property type="molecule type" value="Genomic_DNA"/>
</dbReference>
<dbReference type="Pfam" id="PF00571">
    <property type="entry name" value="CBS"/>
    <property type="match status" value="2"/>
</dbReference>
<evidence type="ECO:0000256" key="2">
    <source>
        <dbReference type="PROSITE-ProRule" id="PRU00703"/>
    </source>
</evidence>
<feature type="domain" description="CBS" evidence="3">
    <location>
        <begin position="9"/>
        <end position="65"/>
    </location>
</feature>